<evidence type="ECO:0000313" key="3">
    <source>
        <dbReference type="Proteomes" id="UP000279968"/>
    </source>
</evidence>
<dbReference type="AlphaFoldDB" id="A0A3B0A151"/>
<name>A0A3B0A151_9ACTN</name>
<reference evidence="2 3" key="1">
    <citation type="journal article" date="2015" name="Int. J. Syst. Evol. Microbiol.">
        <title>Micromonospora costi sp. nov., isolated from a leaf of Costus speciosus.</title>
        <authorList>
            <person name="Thawai C."/>
        </authorList>
    </citation>
    <scope>NUCLEOTIDE SEQUENCE [LARGE SCALE GENOMIC DNA]</scope>
    <source>
        <strain evidence="2 3">CS1-12</strain>
    </source>
</reference>
<evidence type="ECO:0000256" key="1">
    <source>
        <dbReference type="SAM" id="MobiDB-lite"/>
    </source>
</evidence>
<dbReference type="Proteomes" id="UP000279968">
    <property type="component" value="Unassembled WGS sequence"/>
</dbReference>
<accession>A0A3B0A151</accession>
<evidence type="ECO:0000313" key="2">
    <source>
        <dbReference type="EMBL" id="RKN53087.1"/>
    </source>
</evidence>
<gene>
    <name evidence="2" type="ORF">D7193_25225</name>
</gene>
<comment type="caution">
    <text evidence="2">The sequence shown here is derived from an EMBL/GenBank/DDBJ whole genome shotgun (WGS) entry which is preliminary data.</text>
</comment>
<sequence length="85" mass="8590">MVCSREAMVLGAAAVAALLVVTCDGDRLRDGFVDRLADGDGDRLADGDGDPLADGEAERRAESVGPGSPVTERSTGADPASTAPF</sequence>
<feature type="region of interest" description="Disordered" evidence="1">
    <location>
        <begin position="35"/>
        <end position="85"/>
    </location>
</feature>
<keyword evidence="3" id="KW-1185">Reference proteome</keyword>
<protein>
    <submittedName>
        <fullName evidence="2">Uncharacterized protein</fullName>
    </submittedName>
</protein>
<organism evidence="2 3">
    <name type="scientific">Micromonospora costi</name>
    <dbReference type="NCBI Taxonomy" id="1530042"/>
    <lineage>
        <taxon>Bacteria</taxon>
        <taxon>Bacillati</taxon>
        <taxon>Actinomycetota</taxon>
        <taxon>Actinomycetes</taxon>
        <taxon>Micromonosporales</taxon>
        <taxon>Micromonosporaceae</taxon>
        <taxon>Micromonospora</taxon>
    </lineage>
</organism>
<feature type="compositionally biased region" description="Basic and acidic residues" evidence="1">
    <location>
        <begin position="35"/>
        <end position="46"/>
    </location>
</feature>
<proteinExistence type="predicted"/>
<dbReference type="EMBL" id="RBAN01000004">
    <property type="protein sequence ID" value="RKN53087.1"/>
    <property type="molecule type" value="Genomic_DNA"/>
</dbReference>